<evidence type="ECO:0000313" key="2">
    <source>
        <dbReference type="EMBL" id="QDV40271.1"/>
    </source>
</evidence>
<protein>
    <submittedName>
        <fullName evidence="2">Uncharacterized protein</fullName>
    </submittedName>
</protein>
<feature type="compositionally biased region" description="Basic residues" evidence="1">
    <location>
        <begin position="41"/>
        <end position="52"/>
    </location>
</feature>
<dbReference type="AlphaFoldDB" id="A0A518HHE9"/>
<proteinExistence type="predicted"/>
<sequence>MGRARTNARFKRPAADTGAGGGHEKPGAIARGNSFSQSAERRKKVGKFRVGKRMPERRDNRQTPCSLFLPQIFLPPSPTDASPAGHHQNGAPLCIEKVAKDANAISRRVALQSAGPRRTTCPFANRPLHNSLARSSSASRCKPRFDLTGALQTSKGVRRPRIGATCVRSESSFSQRKTPSTTRRE</sequence>
<organism evidence="2 3">
    <name type="scientific">Stieleria neptunia</name>
    <dbReference type="NCBI Taxonomy" id="2527979"/>
    <lineage>
        <taxon>Bacteria</taxon>
        <taxon>Pseudomonadati</taxon>
        <taxon>Planctomycetota</taxon>
        <taxon>Planctomycetia</taxon>
        <taxon>Pirellulales</taxon>
        <taxon>Pirellulaceae</taxon>
        <taxon>Stieleria</taxon>
    </lineage>
</organism>
<dbReference type="EMBL" id="CP037423">
    <property type="protein sequence ID" value="QDV40271.1"/>
    <property type="molecule type" value="Genomic_DNA"/>
</dbReference>
<keyword evidence="3" id="KW-1185">Reference proteome</keyword>
<evidence type="ECO:0000256" key="1">
    <source>
        <dbReference type="SAM" id="MobiDB-lite"/>
    </source>
</evidence>
<gene>
    <name evidence="2" type="ORF">Enr13x_00770</name>
</gene>
<name>A0A518HHE9_9BACT</name>
<evidence type="ECO:0000313" key="3">
    <source>
        <dbReference type="Proteomes" id="UP000319004"/>
    </source>
</evidence>
<dbReference type="KEGG" id="snep:Enr13x_00770"/>
<accession>A0A518HHE9</accession>
<feature type="compositionally biased region" description="Polar residues" evidence="1">
    <location>
        <begin position="168"/>
        <end position="185"/>
    </location>
</feature>
<dbReference type="Proteomes" id="UP000319004">
    <property type="component" value="Chromosome"/>
</dbReference>
<feature type="region of interest" description="Disordered" evidence="1">
    <location>
        <begin position="1"/>
        <end position="65"/>
    </location>
</feature>
<reference evidence="2 3" key="1">
    <citation type="submission" date="2019-03" db="EMBL/GenBank/DDBJ databases">
        <title>Deep-cultivation of Planctomycetes and their phenomic and genomic characterization uncovers novel biology.</title>
        <authorList>
            <person name="Wiegand S."/>
            <person name="Jogler M."/>
            <person name="Boedeker C."/>
            <person name="Pinto D."/>
            <person name="Vollmers J."/>
            <person name="Rivas-Marin E."/>
            <person name="Kohn T."/>
            <person name="Peeters S.H."/>
            <person name="Heuer A."/>
            <person name="Rast P."/>
            <person name="Oberbeckmann S."/>
            <person name="Bunk B."/>
            <person name="Jeske O."/>
            <person name="Meyerdierks A."/>
            <person name="Storesund J.E."/>
            <person name="Kallscheuer N."/>
            <person name="Luecker S."/>
            <person name="Lage O.M."/>
            <person name="Pohl T."/>
            <person name="Merkel B.J."/>
            <person name="Hornburger P."/>
            <person name="Mueller R.-W."/>
            <person name="Bruemmer F."/>
            <person name="Labrenz M."/>
            <person name="Spormann A.M."/>
            <person name="Op den Camp H."/>
            <person name="Overmann J."/>
            <person name="Amann R."/>
            <person name="Jetten M.S.M."/>
            <person name="Mascher T."/>
            <person name="Medema M.H."/>
            <person name="Devos D.P."/>
            <person name="Kaster A.-K."/>
            <person name="Ovreas L."/>
            <person name="Rohde M."/>
            <person name="Galperin M.Y."/>
            <person name="Jogler C."/>
        </authorList>
    </citation>
    <scope>NUCLEOTIDE SEQUENCE [LARGE SCALE GENOMIC DNA]</scope>
    <source>
        <strain evidence="2 3">Enr13</strain>
    </source>
</reference>
<feature type="compositionally biased region" description="Basic residues" evidence="1">
    <location>
        <begin position="1"/>
        <end position="12"/>
    </location>
</feature>
<feature type="region of interest" description="Disordered" evidence="1">
    <location>
        <begin position="162"/>
        <end position="185"/>
    </location>
</feature>